<dbReference type="GO" id="GO:0046872">
    <property type="term" value="F:metal ion binding"/>
    <property type="evidence" value="ECO:0007669"/>
    <property type="project" value="UniProtKB-KW"/>
</dbReference>
<dbReference type="GO" id="GO:0006281">
    <property type="term" value="P:DNA repair"/>
    <property type="evidence" value="ECO:0007669"/>
    <property type="project" value="InterPro"/>
</dbReference>
<keyword evidence="6" id="KW-0464">Manganese</keyword>
<dbReference type="EMBL" id="JACHWP010000003">
    <property type="protein sequence ID" value="MBB3023214.1"/>
    <property type="molecule type" value="Genomic_DNA"/>
</dbReference>
<comment type="cofactor">
    <cofactor evidence="6">
        <name>Mg(2+)</name>
        <dbReference type="ChEBI" id="CHEBI:18420"/>
    </cofactor>
    <cofactor evidence="6">
        <name>Mn(2+)</name>
        <dbReference type="ChEBI" id="CHEBI:29035"/>
    </cofactor>
    <text evidence="6">Probably binds two magnesium or manganese ions per subunit.</text>
</comment>
<feature type="domain" description="Endonuclease/exonuclease/phosphatase" evidence="8">
    <location>
        <begin position="4"/>
        <end position="252"/>
    </location>
</feature>
<dbReference type="PROSITE" id="PS51435">
    <property type="entry name" value="AP_NUCLEASE_F1_4"/>
    <property type="match status" value="1"/>
</dbReference>
<evidence type="ECO:0000256" key="5">
    <source>
        <dbReference type="PIRSR" id="PIRSR604808-1"/>
    </source>
</evidence>
<feature type="binding site" evidence="6">
    <location>
        <position position="7"/>
    </location>
    <ligand>
        <name>Mg(2+)</name>
        <dbReference type="ChEBI" id="CHEBI:18420"/>
        <label>1</label>
    </ligand>
</feature>
<dbReference type="SUPFAM" id="SSF56219">
    <property type="entry name" value="DNase I-like"/>
    <property type="match status" value="1"/>
</dbReference>
<dbReference type="GO" id="GO:0008311">
    <property type="term" value="F:double-stranded DNA 3'-5' DNA exonuclease activity"/>
    <property type="evidence" value="ECO:0007669"/>
    <property type="project" value="UniProtKB-EC"/>
</dbReference>
<evidence type="ECO:0000259" key="8">
    <source>
        <dbReference type="Pfam" id="PF03372"/>
    </source>
</evidence>
<evidence type="ECO:0000256" key="4">
    <source>
        <dbReference type="ARBA" id="ARBA00022842"/>
    </source>
</evidence>
<feature type="binding site" evidence="6">
    <location>
        <position position="251"/>
    </location>
    <ligand>
        <name>Mg(2+)</name>
        <dbReference type="ChEBI" id="CHEBI:18420"/>
        <label>1</label>
    </ligand>
</feature>
<evidence type="ECO:0000313" key="10">
    <source>
        <dbReference type="Proteomes" id="UP000568050"/>
    </source>
</evidence>
<sequence length="261" mass="29152">MRIASWNINSLRARMGRLLDVLDTRQIDAIALQEIKAKPEQLDLAELEARGYEVAAHGLNQWNGVAIVSRVGLEDVEIGLPDMPEYDGVAEARAITATVGGVRLTSLYIPNGREIDHAHYDYKLEFLDCLTEHGRSLLAKNPSAPIVFAGDFNVAPTDADVWDPSFFEGKTHVTPPERRRIRALEEAGFRDATRDWLDAPGTFTYWDYTSRRFQKKQGMRIDFLFSSPAVHEAATGAMIDTEERAQKGTSDHAPIILDVSL</sequence>
<protein>
    <submittedName>
        <fullName evidence="9">Exodeoxyribonuclease-3</fullName>
        <ecNumber evidence="9">3.1.11.2</ecNumber>
    </submittedName>
</protein>
<dbReference type="AlphaFoldDB" id="A0A839QSC9"/>
<keyword evidence="4 6" id="KW-0460">Magnesium</keyword>
<dbReference type="InterPro" id="IPR005135">
    <property type="entry name" value="Endo/exonuclease/phosphatase"/>
</dbReference>
<dbReference type="EC" id="3.1.11.2" evidence="9"/>
<evidence type="ECO:0000256" key="1">
    <source>
        <dbReference type="ARBA" id="ARBA00007092"/>
    </source>
</evidence>
<name>A0A839QSC9_9MICO</name>
<evidence type="ECO:0000256" key="2">
    <source>
        <dbReference type="ARBA" id="ARBA00022723"/>
    </source>
</evidence>
<comment type="similarity">
    <text evidence="1">Belongs to the DNA repair enzymes AP/ExoA family.</text>
</comment>
<dbReference type="CDD" id="cd09086">
    <property type="entry name" value="ExoIII-like_AP-endo"/>
    <property type="match status" value="1"/>
</dbReference>
<feature type="site" description="Interaction with DNA substrate" evidence="7">
    <location>
        <position position="252"/>
    </location>
</feature>
<evidence type="ECO:0000313" key="9">
    <source>
        <dbReference type="EMBL" id="MBB3023214.1"/>
    </source>
</evidence>
<feature type="binding site" evidence="6">
    <location>
        <position position="153"/>
    </location>
    <ligand>
        <name>Mg(2+)</name>
        <dbReference type="ChEBI" id="CHEBI:18420"/>
        <label>1</label>
    </ligand>
</feature>
<feature type="binding site" evidence="6">
    <location>
        <position position="34"/>
    </location>
    <ligand>
        <name>Mg(2+)</name>
        <dbReference type="ChEBI" id="CHEBI:18420"/>
        <label>1</label>
    </ligand>
</feature>
<feature type="active site" evidence="5">
    <location>
        <position position="108"/>
    </location>
</feature>
<dbReference type="Proteomes" id="UP000568050">
    <property type="component" value="Unassembled WGS sequence"/>
</dbReference>
<dbReference type="NCBIfam" id="TIGR00195">
    <property type="entry name" value="exoDNase_III"/>
    <property type="match status" value="1"/>
</dbReference>
<organism evidence="9 10">
    <name type="scientific">Helcobacillus massiliensis</name>
    <dbReference type="NCBI Taxonomy" id="521392"/>
    <lineage>
        <taxon>Bacteria</taxon>
        <taxon>Bacillati</taxon>
        <taxon>Actinomycetota</taxon>
        <taxon>Actinomycetes</taxon>
        <taxon>Micrococcales</taxon>
        <taxon>Dermabacteraceae</taxon>
        <taxon>Helcobacillus</taxon>
    </lineage>
</organism>
<keyword evidence="10" id="KW-1185">Reference proteome</keyword>
<dbReference type="RefSeq" id="WP_183376191.1">
    <property type="nucleotide sequence ID" value="NZ_CBCSFZ010000061.1"/>
</dbReference>
<dbReference type="Gene3D" id="3.60.10.10">
    <property type="entry name" value="Endonuclease/exonuclease/phosphatase"/>
    <property type="match status" value="1"/>
</dbReference>
<keyword evidence="2 6" id="KW-0479">Metal-binding</keyword>
<evidence type="ECO:0000256" key="7">
    <source>
        <dbReference type="PIRSR" id="PIRSR604808-3"/>
    </source>
</evidence>
<evidence type="ECO:0000256" key="6">
    <source>
        <dbReference type="PIRSR" id="PIRSR604808-2"/>
    </source>
</evidence>
<dbReference type="InterPro" id="IPR036691">
    <property type="entry name" value="Endo/exonu/phosph_ase_sf"/>
</dbReference>
<feature type="binding site" evidence="6">
    <location>
        <position position="151"/>
    </location>
    <ligand>
        <name>Mg(2+)</name>
        <dbReference type="ChEBI" id="CHEBI:18420"/>
        <label>1</label>
    </ligand>
</feature>
<feature type="active site" description="Proton donor/acceptor" evidence="5">
    <location>
        <position position="151"/>
    </location>
</feature>
<feature type="site" description="Important for catalytic activity" evidence="7">
    <location>
        <position position="222"/>
    </location>
</feature>
<comment type="caution">
    <text evidence="9">The sequence shown here is derived from an EMBL/GenBank/DDBJ whole genome shotgun (WGS) entry which is preliminary data.</text>
</comment>
<dbReference type="PANTHER" id="PTHR43250:SF2">
    <property type="entry name" value="EXODEOXYRIBONUCLEASE III"/>
    <property type="match status" value="1"/>
</dbReference>
<keyword evidence="3 9" id="KW-0378">Hydrolase</keyword>
<dbReference type="InterPro" id="IPR037493">
    <property type="entry name" value="ExoIII-like"/>
</dbReference>
<feature type="site" description="Transition state stabilizer" evidence="7">
    <location>
        <position position="153"/>
    </location>
</feature>
<reference evidence="9 10" key="1">
    <citation type="submission" date="2020-08" db="EMBL/GenBank/DDBJ databases">
        <title>Sequencing the genomes of 1000 actinobacteria strains.</title>
        <authorList>
            <person name="Klenk H.-P."/>
        </authorList>
    </citation>
    <scope>NUCLEOTIDE SEQUENCE [LARGE SCALE GENOMIC DNA]</scope>
    <source>
        <strain evidence="9 10">DSM 23040</strain>
    </source>
</reference>
<feature type="binding site" evidence="6">
    <location>
        <position position="252"/>
    </location>
    <ligand>
        <name>Mg(2+)</name>
        <dbReference type="ChEBI" id="CHEBI:18420"/>
        <label>1</label>
    </ligand>
</feature>
<feature type="active site" description="Proton acceptor" evidence="5">
    <location>
        <position position="252"/>
    </location>
</feature>
<accession>A0A839QSC9</accession>
<proteinExistence type="inferred from homology"/>
<dbReference type="Pfam" id="PF03372">
    <property type="entry name" value="Exo_endo_phos"/>
    <property type="match status" value="1"/>
</dbReference>
<gene>
    <name evidence="9" type="ORF">FHX50_001499</name>
</gene>
<evidence type="ECO:0000256" key="3">
    <source>
        <dbReference type="ARBA" id="ARBA00022801"/>
    </source>
</evidence>
<dbReference type="InterPro" id="IPR004808">
    <property type="entry name" value="AP_endonuc_1"/>
</dbReference>
<dbReference type="NCBIfam" id="TIGR00633">
    <property type="entry name" value="xth"/>
    <property type="match status" value="1"/>
</dbReference>
<dbReference type="PANTHER" id="PTHR43250">
    <property type="entry name" value="EXODEOXYRIBONUCLEASE III"/>
    <property type="match status" value="1"/>
</dbReference>